<dbReference type="Proteomes" id="UP000288168">
    <property type="component" value="Unassembled WGS sequence"/>
</dbReference>
<dbReference type="AlphaFoldDB" id="A0A428PSE9"/>
<feature type="region of interest" description="Disordered" evidence="1">
    <location>
        <begin position="1"/>
        <end position="30"/>
    </location>
</feature>
<accession>A0A428PSE9</accession>
<protein>
    <submittedName>
        <fullName evidence="2">Uncharacterized protein</fullName>
    </submittedName>
</protein>
<proteinExistence type="predicted"/>
<feature type="compositionally biased region" description="Polar residues" evidence="1">
    <location>
        <begin position="19"/>
        <end position="30"/>
    </location>
</feature>
<reference evidence="2 3" key="1">
    <citation type="submission" date="2017-06" db="EMBL/GenBank/DDBJ databases">
        <title>Comparative genomic analysis of Ambrosia Fusariam Clade fungi.</title>
        <authorList>
            <person name="Stajich J.E."/>
            <person name="Carrillo J."/>
            <person name="Kijimoto T."/>
            <person name="Eskalen A."/>
            <person name="O'Donnell K."/>
            <person name="Kasson M."/>
        </authorList>
    </citation>
    <scope>NUCLEOTIDE SEQUENCE [LARGE SCALE GENOMIC DNA]</scope>
    <source>
        <strain evidence="2 3">NRRL62584</strain>
    </source>
</reference>
<evidence type="ECO:0000313" key="3">
    <source>
        <dbReference type="Proteomes" id="UP000288168"/>
    </source>
</evidence>
<organism evidence="2 3">
    <name type="scientific">Fusarium duplospermum</name>
    <dbReference type="NCBI Taxonomy" id="1325734"/>
    <lineage>
        <taxon>Eukaryota</taxon>
        <taxon>Fungi</taxon>
        <taxon>Dikarya</taxon>
        <taxon>Ascomycota</taxon>
        <taxon>Pezizomycotina</taxon>
        <taxon>Sordariomycetes</taxon>
        <taxon>Hypocreomycetidae</taxon>
        <taxon>Hypocreales</taxon>
        <taxon>Nectriaceae</taxon>
        <taxon>Fusarium</taxon>
        <taxon>Fusarium solani species complex</taxon>
    </lineage>
</organism>
<dbReference type="EMBL" id="NKCI01000096">
    <property type="protein sequence ID" value="RSL56012.1"/>
    <property type="molecule type" value="Genomic_DNA"/>
</dbReference>
<gene>
    <name evidence="2" type="ORF">CEP54_009065</name>
</gene>
<name>A0A428PSE9_9HYPO</name>
<evidence type="ECO:0000313" key="2">
    <source>
        <dbReference type="EMBL" id="RSL56012.1"/>
    </source>
</evidence>
<sequence>MSVRVDKSTQGGQFDIESHPTTIHIPQTIDSPTYSGTCTLPLFPECTRSDNIGKKATLDHSNSNPFLSDNKESLPRRIVVIGH</sequence>
<keyword evidence="3" id="KW-1185">Reference proteome</keyword>
<comment type="caution">
    <text evidence="2">The sequence shown here is derived from an EMBL/GenBank/DDBJ whole genome shotgun (WGS) entry which is preliminary data.</text>
</comment>
<evidence type="ECO:0000256" key="1">
    <source>
        <dbReference type="SAM" id="MobiDB-lite"/>
    </source>
</evidence>